<organism evidence="2 3">
    <name type="scientific">Halovulum marinum</name>
    <dbReference type="NCBI Taxonomy" id="2662447"/>
    <lineage>
        <taxon>Bacteria</taxon>
        <taxon>Pseudomonadati</taxon>
        <taxon>Pseudomonadota</taxon>
        <taxon>Alphaproteobacteria</taxon>
        <taxon>Rhodobacterales</taxon>
        <taxon>Paracoccaceae</taxon>
        <taxon>Halovulum</taxon>
    </lineage>
</organism>
<feature type="compositionally biased region" description="Basic and acidic residues" evidence="1">
    <location>
        <begin position="27"/>
        <end position="36"/>
    </location>
</feature>
<dbReference type="Proteomes" id="UP000474957">
    <property type="component" value="Unassembled WGS sequence"/>
</dbReference>
<keyword evidence="3" id="KW-1185">Reference proteome</keyword>
<dbReference type="EMBL" id="WIND01000001">
    <property type="protein sequence ID" value="MSU88251.1"/>
    <property type="molecule type" value="Genomic_DNA"/>
</dbReference>
<feature type="region of interest" description="Disordered" evidence="1">
    <location>
        <begin position="63"/>
        <end position="91"/>
    </location>
</feature>
<evidence type="ECO:0000256" key="1">
    <source>
        <dbReference type="SAM" id="MobiDB-lite"/>
    </source>
</evidence>
<dbReference type="AlphaFoldDB" id="A0A6L5YVD3"/>
<dbReference type="RefSeq" id="WP_154444129.1">
    <property type="nucleotide sequence ID" value="NZ_WIND01000001.1"/>
</dbReference>
<evidence type="ECO:0000313" key="2">
    <source>
        <dbReference type="EMBL" id="MSU88251.1"/>
    </source>
</evidence>
<reference evidence="2 3" key="1">
    <citation type="submission" date="2019-10" db="EMBL/GenBank/DDBJ databases">
        <title>Cognatihalovulum marinum gen. nov. sp. nov., a new member of the family Rhodobacteraceae isolated from deep seawater of the Northwest Indian Ocean.</title>
        <authorList>
            <person name="Ruan C."/>
            <person name="Wang J."/>
            <person name="Zheng X."/>
            <person name="Song L."/>
            <person name="Zhu Y."/>
            <person name="Huang Y."/>
            <person name="Lu Z."/>
            <person name="Du W."/>
            <person name="Huang L."/>
            <person name="Dai X."/>
        </authorList>
    </citation>
    <scope>NUCLEOTIDE SEQUENCE [LARGE SCALE GENOMIC DNA]</scope>
    <source>
        <strain evidence="2 3">2CG4</strain>
    </source>
</reference>
<proteinExistence type="predicted"/>
<comment type="caution">
    <text evidence="2">The sequence shown here is derived from an EMBL/GenBank/DDBJ whole genome shotgun (WGS) entry which is preliminary data.</text>
</comment>
<accession>A0A6L5YVD3</accession>
<protein>
    <submittedName>
        <fullName evidence="2">Uncharacterized protein</fullName>
    </submittedName>
</protein>
<sequence>MRTAVEGTRLRDDAGAGRTGAGSTGRAMDRQGDEDVTRVAERRRMLLDILNVRLGEAHRQMMTDYSAAAPRKPAPPAGPGAGPLRGGARKG</sequence>
<name>A0A6L5YVD3_9RHOB</name>
<gene>
    <name evidence="2" type="ORF">GE300_01305</name>
</gene>
<evidence type="ECO:0000313" key="3">
    <source>
        <dbReference type="Proteomes" id="UP000474957"/>
    </source>
</evidence>
<feature type="region of interest" description="Disordered" evidence="1">
    <location>
        <begin position="1"/>
        <end position="36"/>
    </location>
</feature>